<dbReference type="AlphaFoldDB" id="A0AAD4CQP8"/>
<reference evidence="1" key="1">
    <citation type="journal article" date="2019" name="Beilstein J. Org. Chem.">
        <title>Nanangenines: drimane sesquiterpenoids as the dominant metabolite cohort of a novel Australian fungus, Aspergillus nanangensis.</title>
        <authorList>
            <person name="Lacey H.J."/>
            <person name="Gilchrist C.L.M."/>
            <person name="Crombie A."/>
            <person name="Kalaitzis J.A."/>
            <person name="Vuong D."/>
            <person name="Rutledge P.J."/>
            <person name="Turner P."/>
            <person name="Pitt J.I."/>
            <person name="Lacey E."/>
            <person name="Chooi Y.H."/>
            <person name="Piggott A.M."/>
        </authorList>
    </citation>
    <scope>NUCLEOTIDE SEQUENCE</scope>
    <source>
        <strain evidence="1">MST-FP2251</strain>
    </source>
</reference>
<dbReference type="Proteomes" id="UP001194746">
    <property type="component" value="Unassembled WGS sequence"/>
</dbReference>
<accession>A0AAD4CQP8</accession>
<name>A0AAD4CQP8_ASPNN</name>
<sequence>MRVEYSTFIRLELFITIPILLISCLMVTDHQDVHITGAEFGFATPVSYRQLLGCVTEGVVIVYPPRTTAEGSDEGCEFSIAYEKRLARTLIEDPEWCEYFEYRGVDAEEFVSNGV</sequence>
<comment type="caution">
    <text evidence="1">The sequence shown here is derived from an EMBL/GenBank/DDBJ whole genome shotgun (WGS) entry which is preliminary data.</text>
</comment>
<protein>
    <submittedName>
        <fullName evidence="1">Uncharacterized protein</fullName>
    </submittedName>
</protein>
<proteinExistence type="predicted"/>
<evidence type="ECO:0000313" key="1">
    <source>
        <dbReference type="EMBL" id="KAF9890841.1"/>
    </source>
</evidence>
<organism evidence="1 2">
    <name type="scientific">Aspergillus nanangensis</name>
    <dbReference type="NCBI Taxonomy" id="2582783"/>
    <lineage>
        <taxon>Eukaryota</taxon>
        <taxon>Fungi</taxon>
        <taxon>Dikarya</taxon>
        <taxon>Ascomycota</taxon>
        <taxon>Pezizomycotina</taxon>
        <taxon>Eurotiomycetes</taxon>
        <taxon>Eurotiomycetidae</taxon>
        <taxon>Eurotiales</taxon>
        <taxon>Aspergillaceae</taxon>
        <taxon>Aspergillus</taxon>
        <taxon>Aspergillus subgen. Circumdati</taxon>
    </lineage>
</organism>
<gene>
    <name evidence="1" type="ORF">FE257_005412</name>
</gene>
<dbReference type="EMBL" id="VCAU01000023">
    <property type="protein sequence ID" value="KAF9890841.1"/>
    <property type="molecule type" value="Genomic_DNA"/>
</dbReference>
<dbReference type="PROSITE" id="PS51257">
    <property type="entry name" value="PROKAR_LIPOPROTEIN"/>
    <property type="match status" value="1"/>
</dbReference>
<keyword evidence="2" id="KW-1185">Reference proteome</keyword>
<reference evidence="1" key="2">
    <citation type="submission" date="2020-02" db="EMBL/GenBank/DDBJ databases">
        <authorList>
            <person name="Gilchrist C.L.M."/>
            <person name="Chooi Y.-H."/>
        </authorList>
    </citation>
    <scope>NUCLEOTIDE SEQUENCE</scope>
    <source>
        <strain evidence="1">MST-FP2251</strain>
    </source>
</reference>
<evidence type="ECO:0000313" key="2">
    <source>
        <dbReference type="Proteomes" id="UP001194746"/>
    </source>
</evidence>